<dbReference type="PANTHER" id="PTHR34584">
    <property type="entry name" value="NA(+)/H(+) ANTIPORTER SUBUNIT E1"/>
    <property type="match status" value="1"/>
</dbReference>
<evidence type="ECO:0000256" key="5">
    <source>
        <dbReference type="ARBA" id="ARBA00022989"/>
    </source>
</evidence>
<evidence type="ECO:0000256" key="1">
    <source>
        <dbReference type="ARBA" id="ARBA00004651"/>
    </source>
</evidence>
<protein>
    <submittedName>
        <fullName evidence="8">Na+/H+ antiporter subunit E</fullName>
    </submittedName>
</protein>
<organism evidence="8 9">
    <name type="scientific">Geodermatophilus arenarius</name>
    <dbReference type="NCBI Taxonomy" id="1137990"/>
    <lineage>
        <taxon>Bacteria</taxon>
        <taxon>Bacillati</taxon>
        <taxon>Actinomycetota</taxon>
        <taxon>Actinomycetes</taxon>
        <taxon>Geodermatophilales</taxon>
        <taxon>Geodermatophilaceae</taxon>
        <taxon>Geodermatophilus</taxon>
    </lineage>
</organism>
<evidence type="ECO:0000256" key="7">
    <source>
        <dbReference type="SAM" id="Phobius"/>
    </source>
</evidence>
<evidence type="ECO:0000256" key="6">
    <source>
        <dbReference type="ARBA" id="ARBA00023136"/>
    </source>
</evidence>
<evidence type="ECO:0000256" key="2">
    <source>
        <dbReference type="ARBA" id="ARBA00006228"/>
    </source>
</evidence>
<proteinExistence type="inferred from homology"/>
<keyword evidence="6 7" id="KW-0472">Membrane</keyword>
<gene>
    <name evidence="8" type="ORF">ACFO3M_05815</name>
</gene>
<keyword evidence="4 7" id="KW-0812">Transmembrane</keyword>
<accession>A0ABV9LGI5</accession>
<comment type="similarity">
    <text evidence="2">Belongs to the CPA3 antiporters (TC 2.A.63) subunit E family.</text>
</comment>
<dbReference type="Proteomes" id="UP001596025">
    <property type="component" value="Unassembled WGS sequence"/>
</dbReference>
<reference evidence="9" key="1">
    <citation type="journal article" date="2019" name="Int. J. Syst. Evol. Microbiol.">
        <title>The Global Catalogue of Microorganisms (GCM) 10K type strain sequencing project: providing services to taxonomists for standard genome sequencing and annotation.</title>
        <authorList>
            <consortium name="The Broad Institute Genomics Platform"/>
            <consortium name="The Broad Institute Genome Sequencing Center for Infectious Disease"/>
            <person name="Wu L."/>
            <person name="Ma J."/>
        </authorList>
    </citation>
    <scope>NUCLEOTIDE SEQUENCE [LARGE SCALE GENOMIC DNA]</scope>
    <source>
        <strain evidence="9">CCUG 62763</strain>
    </source>
</reference>
<dbReference type="RefSeq" id="WP_387987461.1">
    <property type="nucleotide sequence ID" value="NZ_JBHSGR010000004.1"/>
</dbReference>
<keyword evidence="3" id="KW-1003">Cell membrane</keyword>
<dbReference type="PANTHER" id="PTHR34584:SF1">
    <property type="entry name" value="NA(+)_H(+) ANTIPORTER SUBUNIT E1"/>
    <property type="match status" value="1"/>
</dbReference>
<feature type="transmembrane region" description="Helical" evidence="7">
    <location>
        <begin position="63"/>
        <end position="84"/>
    </location>
</feature>
<dbReference type="Pfam" id="PF01899">
    <property type="entry name" value="MNHE"/>
    <property type="match status" value="1"/>
</dbReference>
<evidence type="ECO:0000313" key="8">
    <source>
        <dbReference type="EMBL" id="MFC4692901.1"/>
    </source>
</evidence>
<comment type="subcellular location">
    <subcellularLocation>
        <location evidence="1">Cell membrane</location>
        <topology evidence="1">Multi-pass membrane protein</topology>
    </subcellularLocation>
</comment>
<name>A0ABV9LGI5_9ACTN</name>
<comment type="caution">
    <text evidence="8">The sequence shown here is derived from an EMBL/GenBank/DDBJ whole genome shotgun (WGS) entry which is preliminary data.</text>
</comment>
<dbReference type="NCBIfam" id="NF006521">
    <property type="entry name" value="PRK08965.1-5"/>
    <property type="match status" value="1"/>
</dbReference>
<keyword evidence="5 7" id="KW-1133">Transmembrane helix</keyword>
<feature type="transmembrane region" description="Helical" evidence="7">
    <location>
        <begin position="12"/>
        <end position="29"/>
    </location>
</feature>
<dbReference type="InterPro" id="IPR002758">
    <property type="entry name" value="Cation_antiport_E"/>
</dbReference>
<evidence type="ECO:0000256" key="4">
    <source>
        <dbReference type="ARBA" id="ARBA00022692"/>
    </source>
</evidence>
<evidence type="ECO:0000313" key="9">
    <source>
        <dbReference type="Proteomes" id="UP001596025"/>
    </source>
</evidence>
<feature type="transmembrane region" description="Helical" evidence="7">
    <location>
        <begin position="35"/>
        <end position="54"/>
    </location>
</feature>
<keyword evidence="9" id="KW-1185">Reference proteome</keyword>
<sequence length="184" mass="20579">MTDRARHLLRQLPALVWLVLVWVLLWGTWSWANVLGGVLVAVLVTRVVPLPAVVENIRIRPLALLRFLAVFAVDLAVSSAQVAWRALRPGPPLRSAVIRVQLRTDSDLLLAVISEALSLVPGSVVLDLDREHRVLAVHLLEVRDRDDLERQRAGVLAVEDRVVRAFGRSRERAALDREPTEVAR</sequence>
<evidence type="ECO:0000256" key="3">
    <source>
        <dbReference type="ARBA" id="ARBA00022475"/>
    </source>
</evidence>
<dbReference type="EMBL" id="JBHSGR010000004">
    <property type="protein sequence ID" value="MFC4692901.1"/>
    <property type="molecule type" value="Genomic_DNA"/>
</dbReference>